<accession>A0A382LV19</accession>
<dbReference type="EMBL" id="UINC01089403">
    <property type="protein sequence ID" value="SVC40468.1"/>
    <property type="molecule type" value="Genomic_DNA"/>
</dbReference>
<proteinExistence type="predicted"/>
<gene>
    <name evidence="1" type="ORF">METZ01_LOCUS293322</name>
</gene>
<sequence length="42" mass="4977">MSRIRDNRTKSYGKLTISKYKIDFIILVIKKLLLSNDFETTL</sequence>
<name>A0A382LV19_9ZZZZ</name>
<dbReference type="AlphaFoldDB" id="A0A382LV19"/>
<feature type="non-terminal residue" evidence="1">
    <location>
        <position position="42"/>
    </location>
</feature>
<evidence type="ECO:0000313" key="1">
    <source>
        <dbReference type="EMBL" id="SVC40468.1"/>
    </source>
</evidence>
<reference evidence="1" key="1">
    <citation type="submission" date="2018-05" db="EMBL/GenBank/DDBJ databases">
        <authorList>
            <person name="Lanie J.A."/>
            <person name="Ng W.-L."/>
            <person name="Kazmierczak K.M."/>
            <person name="Andrzejewski T.M."/>
            <person name="Davidsen T.M."/>
            <person name="Wayne K.J."/>
            <person name="Tettelin H."/>
            <person name="Glass J.I."/>
            <person name="Rusch D."/>
            <person name="Podicherti R."/>
            <person name="Tsui H.-C.T."/>
            <person name="Winkler M.E."/>
        </authorList>
    </citation>
    <scope>NUCLEOTIDE SEQUENCE</scope>
</reference>
<organism evidence="1">
    <name type="scientific">marine metagenome</name>
    <dbReference type="NCBI Taxonomy" id="408172"/>
    <lineage>
        <taxon>unclassified sequences</taxon>
        <taxon>metagenomes</taxon>
        <taxon>ecological metagenomes</taxon>
    </lineage>
</organism>
<protein>
    <submittedName>
        <fullName evidence="1">Uncharacterized protein</fullName>
    </submittedName>
</protein>